<dbReference type="PANTHER" id="PTHR33164">
    <property type="entry name" value="TRANSCRIPTIONAL REGULATOR, MARR FAMILY"/>
    <property type="match status" value="1"/>
</dbReference>
<dbReference type="InterPro" id="IPR039422">
    <property type="entry name" value="MarR/SlyA-like"/>
</dbReference>
<feature type="domain" description="HTH marR-type" evidence="4">
    <location>
        <begin position="25"/>
        <end position="161"/>
    </location>
</feature>
<evidence type="ECO:0000313" key="6">
    <source>
        <dbReference type="Proteomes" id="UP001601303"/>
    </source>
</evidence>
<keyword evidence="2" id="KW-0238">DNA-binding</keyword>
<evidence type="ECO:0000259" key="4">
    <source>
        <dbReference type="PROSITE" id="PS50995"/>
    </source>
</evidence>
<dbReference type="PRINTS" id="PR00598">
    <property type="entry name" value="HTHMARR"/>
</dbReference>
<dbReference type="EMBL" id="JBIAHM010000001">
    <property type="protein sequence ID" value="MFE9597284.1"/>
    <property type="molecule type" value="Genomic_DNA"/>
</dbReference>
<evidence type="ECO:0000256" key="1">
    <source>
        <dbReference type="ARBA" id="ARBA00023015"/>
    </source>
</evidence>
<keyword evidence="6" id="KW-1185">Reference proteome</keyword>
<dbReference type="InterPro" id="IPR023187">
    <property type="entry name" value="Tscrpt_reg_MarR-type_CS"/>
</dbReference>
<dbReference type="Proteomes" id="UP001601303">
    <property type="component" value="Unassembled WGS sequence"/>
</dbReference>
<reference evidence="5 6" key="1">
    <citation type="submission" date="2024-10" db="EMBL/GenBank/DDBJ databases">
        <title>The Natural Products Discovery Center: Release of the First 8490 Sequenced Strains for Exploring Actinobacteria Biosynthetic Diversity.</title>
        <authorList>
            <person name="Kalkreuter E."/>
            <person name="Kautsar S.A."/>
            <person name="Yang D."/>
            <person name="Bader C.D."/>
            <person name="Teijaro C.N."/>
            <person name="Fluegel L."/>
            <person name="Davis C.M."/>
            <person name="Simpson J.R."/>
            <person name="Lauterbach L."/>
            <person name="Steele A.D."/>
            <person name="Gui C."/>
            <person name="Meng S."/>
            <person name="Li G."/>
            <person name="Viehrig K."/>
            <person name="Ye F."/>
            <person name="Su P."/>
            <person name="Kiefer A.F."/>
            <person name="Nichols A."/>
            <person name="Cepeda A.J."/>
            <person name="Yan W."/>
            <person name="Fan B."/>
            <person name="Jiang Y."/>
            <person name="Adhikari A."/>
            <person name="Zheng C.-J."/>
            <person name="Schuster L."/>
            <person name="Cowan T.M."/>
            <person name="Smanski M.J."/>
            <person name="Chevrette M.G."/>
            <person name="De Carvalho L.P.S."/>
            <person name="Shen B."/>
        </authorList>
    </citation>
    <scope>NUCLEOTIDE SEQUENCE [LARGE SCALE GENOMIC DNA]</scope>
    <source>
        <strain evidence="5 6">NPDC006488</strain>
    </source>
</reference>
<dbReference type="InterPro" id="IPR036390">
    <property type="entry name" value="WH_DNA-bd_sf"/>
</dbReference>
<dbReference type="InterPro" id="IPR036388">
    <property type="entry name" value="WH-like_DNA-bd_sf"/>
</dbReference>
<dbReference type="SMART" id="SM00347">
    <property type="entry name" value="HTH_MARR"/>
    <property type="match status" value="1"/>
</dbReference>
<dbReference type="Pfam" id="PF12802">
    <property type="entry name" value="MarR_2"/>
    <property type="match status" value="1"/>
</dbReference>
<keyword evidence="1" id="KW-0805">Transcription regulation</keyword>
<protein>
    <submittedName>
        <fullName evidence="5">MarR family winged helix-turn-helix transcriptional regulator</fullName>
    </submittedName>
</protein>
<proteinExistence type="predicted"/>
<dbReference type="PROSITE" id="PS01117">
    <property type="entry name" value="HTH_MARR_1"/>
    <property type="match status" value="1"/>
</dbReference>
<dbReference type="Gene3D" id="1.10.10.10">
    <property type="entry name" value="Winged helix-like DNA-binding domain superfamily/Winged helix DNA-binding domain"/>
    <property type="match status" value="1"/>
</dbReference>
<comment type="caution">
    <text evidence="5">The sequence shown here is derived from an EMBL/GenBank/DDBJ whole genome shotgun (WGS) entry which is preliminary data.</text>
</comment>
<sequence>MSDAVTRDAVDDFMGQWAAQRTDLDLDAMGTIGRVLRLSRLVNTRLKEYFAQYDMETWEFDVLATLRRSDRPLTAKALASSVMIGSAALTNRVDRLVAHGLVTRDSVPGDRRSLHIALTDAGRDLVDRVVEGHVQNQIQILSALEGTDRDELTRLLRTLLISLGDTR</sequence>
<evidence type="ECO:0000256" key="3">
    <source>
        <dbReference type="ARBA" id="ARBA00023163"/>
    </source>
</evidence>
<dbReference type="InterPro" id="IPR000835">
    <property type="entry name" value="HTH_MarR-typ"/>
</dbReference>
<gene>
    <name evidence="5" type="ORF">ACFYNQ_01755</name>
</gene>
<dbReference type="RefSeq" id="WP_359606725.1">
    <property type="nucleotide sequence ID" value="NZ_JBFALI010000005.1"/>
</dbReference>
<evidence type="ECO:0000313" key="5">
    <source>
        <dbReference type="EMBL" id="MFE9597284.1"/>
    </source>
</evidence>
<name>A0ABW6LUD4_9ACTN</name>
<organism evidence="5 6">
    <name type="scientific">Streptomyces hokutonensis</name>
    <dbReference type="NCBI Taxonomy" id="1306990"/>
    <lineage>
        <taxon>Bacteria</taxon>
        <taxon>Bacillati</taxon>
        <taxon>Actinomycetota</taxon>
        <taxon>Actinomycetes</taxon>
        <taxon>Kitasatosporales</taxon>
        <taxon>Streptomycetaceae</taxon>
        <taxon>Streptomyces</taxon>
    </lineage>
</organism>
<accession>A0ABW6LUD4</accession>
<dbReference type="SUPFAM" id="SSF46785">
    <property type="entry name" value="Winged helix' DNA-binding domain"/>
    <property type="match status" value="1"/>
</dbReference>
<keyword evidence="3" id="KW-0804">Transcription</keyword>
<dbReference type="PROSITE" id="PS50995">
    <property type="entry name" value="HTH_MARR_2"/>
    <property type="match status" value="1"/>
</dbReference>
<dbReference type="PANTHER" id="PTHR33164:SF104">
    <property type="entry name" value="TRANSCRIPTIONAL REGULATORY PROTEIN"/>
    <property type="match status" value="1"/>
</dbReference>
<evidence type="ECO:0000256" key="2">
    <source>
        <dbReference type="ARBA" id="ARBA00023125"/>
    </source>
</evidence>